<keyword evidence="1" id="KW-0479">Metal-binding</keyword>
<dbReference type="PROSITE" id="PS50103">
    <property type="entry name" value="ZF_C3H1"/>
    <property type="match status" value="1"/>
</dbReference>
<feature type="region of interest" description="Disordered" evidence="2">
    <location>
        <begin position="358"/>
        <end position="391"/>
    </location>
</feature>
<sequence length="479" mass="55047">MFFVDDSNIWIEAQKFAAKGNSRVSKLIDGDRDPRLRIDIGRLIDRLRGDRNQGASHLYGSRPPPNDLVWKAFERFRFETKIYDRANGKEKEVDNSMATDLSTQATRLATRAEFGLIYEQQRANTTFVVITGDRDMLPPVKRVLECEIAVELWAWESGISREYLKLANRHSLLSVNFLDGIFDDISFTAFQSSRKSEQVDGGQAIVICDLPDLSEVDVDIDGEDEAKGKDRSRSNKKLMSVIGEHLLQIGRLFFISTSQTGLELFIEFPTVKDMDDIIRQVRELGAPELLSSMTVLSWAEHWGRLKKDSPSVVKTTVGHINKFTLLMNNPEELSTSVGAEEGQEPTQRTGNPWRSIAEVQGQQQGQVKEPNDQPWETKSRRGAAKTHMREARKEQRCPSHLRCAKARDCGYSHTEEERNLFRDHPNQDFRFWKTKKCRTPYCRRGKRCRFAHTQEEAWCLRCLVEGHSIEECRYKGERS</sequence>
<feature type="domain" description="C3H1-type" evidence="3">
    <location>
        <begin position="430"/>
        <end position="455"/>
    </location>
</feature>
<dbReference type="OrthoDB" id="2311180at2759"/>
<keyword evidence="1" id="KW-0862">Zinc</keyword>
<evidence type="ECO:0000313" key="5">
    <source>
        <dbReference type="Proteomes" id="UP000813444"/>
    </source>
</evidence>
<dbReference type="EMBL" id="JAGPNK010000007">
    <property type="protein sequence ID" value="KAH7318337.1"/>
    <property type="molecule type" value="Genomic_DNA"/>
</dbReference>
<feature type="zinc finger region" description="C3H1-type" evidence="1">
    <location>
        <begin position="430"/>
        <end position="455"/>
    </location>
</feature>
<evidence type="ECO:0000256" key="2">
    <source>
        <dbReference type="SAM" id="MobiDB-lite"/>
    </source>
</evidence>
<dbReference type="InterPro" id="IPR021139">
    <property type="entry name" value="NYN"/>
</dbReference>
<dbReference type="Gene3D" id="3.40.50.1010">
    <property type="entry name" value="5'-nuclease"/>
    <property type="match status" value="1"/>
</dbReference>
<feature type="compositionally biased region" description="Basic and acidic residues" evidence="2">
    <location>
        <begin position="369"/>
        <end position="379"/>
    </location>
</feature>
<dbReference type="Proteomes" id="UP000813444">
    <property type="component" value="Unassembled WGS sequence"/>
</dbReference>
<dbReference type="GO" id="GO:0008270">
    <property type="term" value="F:zinc ion binding"/>
    <property type="evidence" value="ECO:0007669"/>
    <property type="project" value="UniProtKB-KW"/>
</dbReference>
<organism evidence="4 5">
    <name type="scientific">Stachybotrys elegans</name>
    <dbReference type="NCBI Taxonomy" id="80388"/>
    <lineage>
        <taxon>Eukaryota</taxon>
        <taxon>Fungi</taxon>
        <taxon>Dikarya</taxon>
        <taxon>Ascomycota</taxon>
        <taxon>Pezizomycotina</taxon>
        <taxon>Sordariomycetes</taxon>
        <taxon>Hypocreomycetidae</taxon>
        <taxon>Hypocreales</taxon>
        <taxon>Stachybotryaceae</taxon>
        <taxon>Stachybotrys</taxon>
    </lineage>
</organism>
<dbReference type="InterPro" id="IPR000571">
    <property type="entry name" value="Znf_CCCH"/>
</dbReference>
<name>A0A8K0SRJ0_9HYPO</name>
<dbReference type="Gene3D" id="4.10.1000.10">
    <property type="entry name" value="Zinc finger, CCCH-type"/>
    <property type="match status" value="1"/>
</dbReference>
<protein>
    <recommendedName>
        <fullName evidence="3">C3H1-type domain-containing protein</fullName>
    </recommendedName>
</protein>
<dbReference type="GO" id="GO:0004540">
    <property type="term" value="F:RNA nuclease activity"/>
    <property type="evidence" value="ECO:0007669"/>
    <property type="project" value="InterPro"/>
</dbReference>
<evidence type="ECO:0000259" key="3">
    <source>
        <dbReference type="PROSITE" id="PS50103"/>
    </source>
</evidence>
<accession>A0A8K0SRJ0</accession>
<reference evidence="4" key="1">
    <citation type="journal article" date="2021" name="Nat. Commun.">
        <title>Genetic determinants of endophytism in the Arabidopsis root mycobiome.</title>
        <authorList>
            <person name="Mesny F."/>
            <person name="Miyauchi S."/>
            <person name="Thiergart T."/>
            <person name="Pickel B."/>
            <person name="Atanasova L."/>
            <person name="Karlsson M."/>
            <person name="Huettel B."/>
            <person name="Barry K.W."/>
            <person name="Haridas S."/>
            <person name="Chen C."/>
            <person name="Bauer D."/>
            <person name="Andreopoulos W."/>
            <person name="Pangilinan J."/>
            <person name="LaButti K."/>
            <person name="Riley R."/>
            <person name="Lipzen A."/>
            <person name="Clum A."/>
            <person name="Drula E."/>
            <person name="Henrissat B."/>
            <person name="Kohler A."/>
            <person name="Grigoriev I.V."/>
            <person name="Martin F.M."/>
            <person name="Hacquard S."/>
        </authorList>
    </citation>
    <scope>NUCLEOTIDE SEQUENCE</scope>
    <source>
        <strain evidence="4">MPI-CAGE-CH-0235</strain>
    </source>
</reference>
<gene>
    <name evidence="4" type="ORF">B0I35DRAFT_240633</name>
</gene>
<evidence type="ECO:0000256" key="1">
    <source>
        <dbReference type="PROSITE-ProRule" id="PRU00723"/>
    </source>
</evidence>
<evidence type="ECO:0000313" key="4">
    <source>
        <dbReference type="EMBL" id="KAH7318337.1"/>
    </source>
</evidence>
<comment type="caution">
    <text evidence="4">The sequence shown here is derived from an EMBL/GenBank/DDBJ whole genome shotgun (WGS) entry which is preliminary data.</text>
</comment>
<keyword evidence="5" id="KW-1185">Reference proteome</keyword>
<dbReference type="AlphaFoldDB" id="A0A8K0SRJ0"/>
<dbReference type="Pfam" id="PF01936">
    <property type="entry name" value="NYN"/>
    <property type="match status" value="1"/>
</dbReference>
<keyword evidence="1" id="KW-0863">Zinc-finger</keyword>
<proteinExistence type="predicted"/>